<evidence type="ECO:0000256" key="1">
    <source>
        <dbReference type="SAM" id="SignalP"/>
    </source>
</evidence>
<feature type="chain" id="PRO_5035449102" evidence="1">
    <location>
        <begin position="25"/>
        <end position="287"/>
    </location>
</feature>
<sequence>MAHQTSSSLAFVALFLVSLRPLLYHDTEWERVIDVYELPTPLAPGMCTEKFDFLPLVIVDWLVLALCYDQKRIKCHVMGIIGASFLFLVECPQYNTSYASQYDKLEATDLRIKAFNEGFCKAKHNLTCSETENGGSRRSSADTVIRWSVLGCEGVSVPIEEGNKTSLRVLNATSVAALESSLCQSSHWHTELPFHGWEPVIEGKQSLCDAGQTLALSWCVGSHAKGMSPFEVFRIQALEDAYNNLVTMMTADMRSLLIVMLLALWGLVENSLSIDEDEFERRYMRLP</sequence>
<dbReference type="AlphaFoldDB" id="A0A8K1FMT8"/>
<reference evidence="2" key="1">
    <citation type="submission" date="2019-03" db="EMBL/GenBank/DDBJ databases">
        <title>Long read genome sequence of the mycoparasitic Pythium oligandrum ATCC 38472 isolated from sugarbeet rhizosphere.</title>
        <authorList>
            <person name="Gaulin E."/>
        </authorList>
    </citation>
    <scope>NUCLEOTIDE SEQUENCE</scope>
    <source>
        <strain evidence="2">ATCC 38472_TT</strain>
    </source>
</reference>
<evidence type="ECO:0000313" key="3">
    <source>
        <dbReference type="Proteomes" id="UP000794436"/>
    </source>
</evidence>
<keyword evidence="1" id="KW-0732">Signal</keyword>
<organism evidence="2 3">
    <name type="scientific">Pythium oligandrum</name>
    <name type="common">Mycoparasitic fungus</name>
    <dbReference type="NCBI Taxonomy" id="41045"/>
    <lineage>
        <taxon>Eukaryota</taxon>
        <taxon>Sar</taxon>
        <taxon>Stramenopiles</taxon>
        <taxon>Oomycota</taxon>
        <taxon>Peronosporomycetes</taxon>
        <taxon>Pythiales</taxon>
        <taxon>Pythiaceae</taxon>
        <taxon>Pythium</taxon>
    </lineage>
</organism>
<comment type="caution">
    <text evidence="2">The sequence shown here is derived from an EMBL/GenBank/DDBJ whole genome shotgun (WGS) entry which is preliminary data.</text>
</comment>
<dbReference type="EMBL" id="SPLM01000042">
    <property type="protein sequence ID" value="TMW63973.1"/>
    <property type="molecule type" value="Genomic_DNA"/>
</dbReference>
<keyword evidence="3" id="KW-1185">Reference proteome</keyword>
<gene>
    <name evidence="2" type="ORF">Poli38472_014678</name>
</gene>
<protein>
    <submittedName>
        <fullName evidence="2">Uncharacterized protein</fullName>
    </submittedName>
</protein>
<dbReference type="Proteomes" id="UP000794436">
    <property type="component" value="Unassembled WGS sequence"/>
</dbReference>
<feature type="signal peptide" evidence="1">
    <location>
        <begin position="1"/>
        <end position="24"/>
    </location>
</feature>
<name>A0A8K1FMT8_PYTOL</name>
<accession>A0A8K1FMT8</accession>
<evidence type="ECO:0000313" key="2">
    <source>
        <dbReference type="EMBL" id="TMW63973.1"/>
    </source>
</evidence>
<proteinExistence type="predicted"/>